<accession>A0A9Q1K7F9</accession>
<gene>
    <name evidence="2" type="ORF">Cgig2_003752</name>
</gene>
<feature type="region of interest" description="Disordered" evidence="1">
    <location>
        <begin position="116"/>
        <end position="136"/>
    </location>
</feature>
<comment type="caution">
    <text evidence="2">The sequence shown here is derived from an EMBL/GenBank/DDBJ whole genome shotgun (WGS) entry which is preliminary data.</text>
</comment>
<evidence type="ECO:0000256" key="1">
    <source>
        <dbReference type="SAM" id="MobiDB-lite"/>
    </source>
</evidence>
<dbReference type="EMBL" id="JAKOGI010000261">
    <property type="protein sequence ID" value="KAJ8438289.1"/>
    <property type="molecule type" value="Genomic_DNA"/>
</dbReference>
<protein>
    <submittedName>
        <fullName evidence="2">Uncharacterized protein</fullName>
    </submittedName>
</protein>
<keyword evidence="3" id="KW-1185">Reference proteome</keyword>
<sequence>MKNSKSKGLCEHPGSVVIQANGSGRIRDSILSTTLTLSTVDTTLSPPHYSLSSGLADAVSHRRPSTLSLAVVGAVCYSRPAFLTSRRLLRSSLSVDLSRRLDADVHQSLEPLSRQLLEPLSHPAPRTTQSTPQNSRLTTAARQLLGATHPTVARYLSRRRWSSGQHSEINHRKKKKKKNSLDQIWIGHVLKVLDFPLGVNDGQVSRFRRPLRLLLLLLTQIWRPNRVVFLLLL</sequence>
<proteinExistence type="predicted"/>
<organism evidence="2 3">
    <name type="scientific">Carnegiea gigantea</name>
    <dbReference type="NCBI Taxonomy" id="171969"/>
    <lineage>
        <taxon>Eukaryota</taxon>
        <taxon>Viridiplantae</taxon>
        <taxon>Streptophyta</taxon>
        <taxon>Embryophyta</taxon>
        <taxon>Tracheophyta</taxon>
        <taxon>Spermatophyta</taxon>
        <taxon>Magnoliopsida</taxon>
        <taxon>eudicotyledons</taxon>
        <taxon>Gunneridae</taxon>
        <taxon>Pentapetalae</taxon>
        <taxon>Caryophyllales</taxon>
        <taxon>Cactineae</taxon>
        <taxon>Cactaceae</taxon>
        <taxon>Cactoideae</taxon>
        <taxon>Echinocereeae</taxon>
        <taxon>Carnegiea</taxon>
    </lineage>
</organism>
<evidence type="ECO:0000313" key="3">
    <source>
        <dbReference type="Proteomes" id="UP001153076"/>
    </source>
</evidence>
<name>A0A9Q1K7F9_9CARY</name>
<feature type="compositionally biased region" description="Polar residues" evidence="1">
    <location>
        <begin position="126"/>
        <end position="136"/>
    </location>
</feature>
<dbReference type="AlphaFoldDB" id="A0A9Q1K7F9"/>
<dbReference type="Proteomes" id="UP001153076">
    <property type="component" value="Unassembled WGS sequence"/>
</dbReference>
<reference evidence="2" key="1">
    <citation type="submission" date="2022-04" db="EMBL/GenBank/DDBJ databases">
        <title>Carnegiea gigantea Genome sequencing and assembly v2.</title>
        <authorList>
            <person name="Copetti D."/>
            <person name="Sanderson M.J."/>
            <person name="Burquez A."/>
            <person name="Wojciechowski M.F."/>
        </authorList>
    </citation>
    <scope>NUCLEOTIDE SEQUENCE</scope>
    <source>
        <strain evidence="2">SGP5-SGP5p</strain>
        <tissue evidence="2">Aerial part</tissue>
    </source>
</reference>
<evidence type="ECO:0000313" key="2">
    <source>
        <dbReference type="EMBL" id="KAJ8438289.1"/>
    </source>
</evidence>